<feature type="region of interest" description="Disordered" evidence="1">
    <location>
        <begin position="113"/>
        <end position="142"/>
    </location>
</feature>
<dbReference type="AlphaFoldDB" id="A0AAV4WF83"/>
<proteinExistence type="predicted"/>
<protein>
    <submittedName>
        <fullName evidence="2">Uncharacterized protein</fullName>
    </submittedName>
</protein>
<evidence type="ECO:0000313" key="3">
    <source>
        <dbReference type="Proteomes" id="UP001054945"/>
    </source>
</evidence>
<gene>
    <name evidence="2" type="ORF">CEXT_381821</name>
</gene>
<comment type="caution">
    <text evidence="2">The sequence shown here is derived from an EMBL/GenBank/DDBJ whole genome shotgun (WGS) entry which is preliminary data.</text>
</comment>
<sequence length="142" mass="15923">MNEASPQCKKYPREGPFGVGNKRMFIQTAKEIPSSPSLHPPPPPSYLLLTGSWNFIHGGLRKIGFRTHLPFSEFISFEKGVGEGNGTGKKSKCIRRGKHWDFRCLMLLNGDSLRQDSGEEGKDGAEKRNRNTQSSLGFDWAR</sequence>
<dbReference type="Proteomes" id="UP001054945">
    <property type="component" value="Unassembled WGS sequence"/>
</dbReference>
<evidence type="ECO:0000256" key="1">
    <source>
        <dbReference type="SAM" id="MobiDB-lite"/>
    </source>
</evidence>
<feature type="compositionally biased region" description="Basic and acidic residues" evidence="1">
    <location>
        <begin position="113"/>
        <end position="129"/>
    </location>
</feature>
<reference evidence="2 3" key="1">
    <citation type="submission" date="2021-06" db="EMBL/GenBank/DDBJ databases">
        <title>Caerostris extrusa draft genome.</title>
        <authorList>
            <person name="Kono N."/>
            <person name="Arakawa K."/>
        </authorList>
    </citation>
    <scope>NUCLEOTIDE SEQUENCE [LARGE SCALE GENOMIC DNA]</scope>
</reference>
<dbReference type="EMBL" id="BPLR01016058">
    <property type="protein sequence ID" value="GIY80874.1"/>
    <property type="molecule type" value="Genomic_DNA"/>
</dbReference>
<accession>A0AAV4WF83</accession>
<organism evidence="2 3">
    <name type="scientific">Caerostris extrusa</name>
    <name type="common">Bark spider</name>
    <name type="synonym">Caerostris bankana</name>
    <dbReference type="NCBI Taxonomy" id="172846"/>
    <lineage>
        <taxon>Eukaryota</taxon>
        <taxon>Metazoa</taxon>
        <taxon>Ecdysozoa</taxon>
        <taxon>Arthropoda</taxon>
        <taxon>Chelicerata</taxon>
        <taxon>Arachnida</taxon>
        <taxon>Araneae</taxon>
        <taxon>Araneomorphae</taxon>
        <taxon>Entelegynae</taxon>
        <taxon>Araneoidea</taxon>
        <taxon>Araneidae</taxon>
        <taxon>Caerostris</taxon>
    </lineage>
</organism>
<name>A0AAV4WF83_CAEEX</name>
<evidence type="ECO:0000313" key="2">
    <source>
        <dbReference type="EMBL" id="GIY80874.1"/>
    </source>
</evidence>
<keyword evidence="3" id="KW-1185">Reference proteome</keyword>